<evidence type="ECO:0000256" key="4">
    <source>
        <dbReference type="ARBA" id="ARBA00022692"/>
    </source>
</evidence>
<keyword evidence="4 7" id="KW-0812">Transmembrane</keyword>
<dbReference type="GO" id="GO:0015297">
    <property type="term" value="F:antiporter activity"/>
    <property type="evidence" value="ECO:0007669"/>
    <property type="project" value="InterPro"/>
</dbReference>
<accession>A0A2T6CAH9</accession>
<keyword evidence="5 7" id="KW-1133">Transmembrane helix</keyword>
<feature type="transmembrane region" description="Helical" evidence="7">
    <location>
        <begin position="93"/>
        <end position="115"/>
    </location>
</feature>
<feature type="transmembrane region" description="Helical" evidence="7">
    <location>
        <begin position="193"/>
        <end position="214"/>
    </location>
</feature>
<feature type="transmembrane region" description="Helical" evidence="7">
    <location>
        <begin position="48"/>
        <end position="72"/>
    </location>
</feature>
<feature type="transmembrane region" description="Helical" evidence="7">
    <location>
        <begin position="353"/>
        <end position="374"/>
    </location>
</feature>
<sequence>MSEGRFLTGGTMGHVVRMTATGAMGITFVFLVDAANLLWVSQLGDPQLVAAIGFAYAAQFFSVSVNVGLMIAATAVISRSIGEGRRDQARRQAGAGIAIAVCVMALVAAVIVVLRHQLVGLAGAEGETARLAARYLAITVPSLLPMAVSLICSGALRAEGFGAKAMYITLLSGLVLLVLDPILIFWLEWGLDGAAIGLVLFRFSLMGLGLFYAVHQCGLVDRPRLRTLRNISAPFIAVAIPAVATQMSTPAGNYILTIVMAQFGDDAVAAWAVVGRLTVVVFGGIFALSGAIGGIFGQNYGAGQMDRVRSTYRDALLFCLCYTLVAWALLYAATPLVVQVFALDGQGAEVLRAFTLVGVGGFVFIGALFVSNAAFNSLGKPGRSTLVNWIKDGAISWPAAAGFAALFGAPGVIYGQAAAGAVMGLIAAIWGWHYVARLEGQPPLALDPAHPRPYPNPDRHRRR</sequence>
<gene>
    <name evidence="8" type="ORF">C8N31_11224</name>
</gene>
<feature type="transmembrane region" description="Helical" evidence="7">
    <location>
        <begin position="168"/>
        <end position="187"/>
    </location>
</feature>
<dbReference type="GO" id="GO:0042910">
    <property type="term" value="F:xenobiotic transmembrane transporter activity"/>
    <property type="evidence" value="ECO:0007669"/>
    <property type="project" value="InterPro"/>
</dbReference>
<dbReference type="NCBIfam" id="TIGR00797">
    <property type="entry name" value="matE"/>
    <property type="match status" value="1"/>
</dbReference>
<dbReference type="PIRSF" id="PIRSF006603">
    <property type="entry name" value="DinF"/>
    <property type="match status" value="1"/>
</dbReference>
<dbReference type="GO" id="GO:0005886">
    <property type="term" value="C:plasma membrane"/>
    <property type="evidence" value="ECO:0007669"/>
    <property type="project" value="UniProtKB-SubCell"/>
</dbReference>
<keyword evidence="6 7" id="KW-0472">Membrane</keyword>
<evidence type="ECO:0000256" key="2">
    <source>
        <dbReference type="ARBA" id="ARBA00022448"/>
    </source>
</evidence>
<evidence type="ECO:0000256" key="5">
    <source>
        <dbReference type="ARBA" id="ARBA00022989"/>
    </source>
</evidence>
<evidence type="ECO:0000256" key="7">
    <source>
        <dbReference type="SAM" id="Phobius"/>
    </source>
</evidence>
<feature type="transmembrane region" description="Helical" evidence="7">
    <location>
        <begin position="135"/>
        <end position="156"/>
    </location>
</feature>
<evidence type="ECO:0000256" key="6">
    <source>
        <dbReference type="ARBA" id="ARBA00023136"/>
    </source>
</evidence>
<protein>
    <submittedName>
        <fullName evidence="8">Putative MATE family efflux protein</fullName>
    </submittedName>
</protein>
<comment type="caution">
    <text evidence="8">The sequence shown here is derived from an EMBL/GenBank/DDBJ whole genome shotgun (WGS) entry which is preliminary data.</text>
</comment>
<keyword evidence="2" id="KW-0813">Transport</keyword>
<evidence type="ECO:0000256" key="1">
    <source>
        <dbReference type="ARBA" id="ARBA00004429"/>
    </source>
</evidence>
<evidence type="ECO:0000313" key="8">
    <source>
        <dbReference type="EMBL" id="PTX72207.1"/>
    </source>
</evidence>
<evidence type="ECO:0000313" key="9">
    <source>
        <dbReference type="Proteomes" id="UP000244092"/>
    </source>
</evidence>
<feature type="transmembrane region" description="Helical" evidence="7">
    <location>
        <begin position="21"/>
        <end position="42"/>
    </location>
</feature>
<feature type="transmembrane region" description="Helical" evidence="7">
    <location>
        <begin position="386"/>
        <end position="407"/>
    </location>
</feature>
<proteinExistence type="predicted"/>
<dbReference type="InterPro" id="IPR048279">
    <property type="entry name" value="MdtK-like"/>
</dbReference>
<dbReference type="Pfam" id="PF01554">
    <property type="entry name" value="MatE"/>
    <property type="match status" value="2"/>
</dbReference>
<dbReference type="InterPro" id="IPR002528">
    <property type="entry name" value="MATE_fam"/>
</dbReference>
<dbReference type="InterPro" id="IPR052031">
    <property type="entry name" value="Membrane_Transporter-Flippase"/>
</dbReference>
<organism evidence="8 9">
    <name type="scientific">Sulfitobacter mediterraneus</name>
    <dbReference type="NCBI Taxonomy" id="83219"/>
    <lineage>
        <taxon>Bacteria</taxon>
        <taxon>Pseudomonadati</taxon>
        <taxon>Pseudomonadota</taxon>
        <taxon>Alphaproteobacteria</taxon>
        <taxon>Rhodobacterales</taxon>
        <taxon>Roseobacteraceae</taxon>
        <taxon>Sulfitobacter</taxon>
    </lineage>
</organism>
<dbReference type="AlphaFoldDB" id="A0A2T6CAH9"/>
<dbReference type="PANTHER" id="PTHR43549:SF2">
    <property type="entry name" value="MULTIDRUG RESISTANCE PROTEIN NORM-RELATED"/>
    <property type="match status" value="1"/>
</dbReference>
<feature type="transmembrane region" description="Helical" evidence="7">
    <location>
        <begin position="268"/>
        <end position="295"/>
    </location>
</feature>
<feature type="transmembrane region" description="Helical" evidence="7">
    <location>
        <begin position="315"/>
        <end position="333"/>
    </location>
</feature>
<name>A0A2T6CAH9_9RHOB</name>
<evidence type="ECO:0000256" key="3">
    <source>
        <dbReference type="ARBA" id="ARBA00022475"/>
    </source>
</evidence>
<dbReference type="Proteomes" id="UP000244092">
    <property type="component" value="Unassembled WGS sequence"/>
</dbReference>
<feature type="transmembrane region" description="Helical" evidence="7">
    <location>
        <begin position="413"/>
        <end position="435"/>
    </location>
</feature>
<reference evidence="8 9" key="1">
    <citation type="submission" date="2018-04" db="EMBL/GenBank/DDBJ databases">
        <title>Genomic Encyclopedia of Archaeal and Bacterial Type Strains, Phase II (KMG-II): from individual species to whole genera.</title>
        <authorList>
            <person name="Goeker M."/>
        </authorList>
    </citation>
    <scope>NUCLEOTIDE SEQUENCE [LARGE SCALE GENOMIC DNA]</scope>
    <source>
        <strain evidence="8 9">DSM 12244</strain>
    </source>
</reference>
<keyword evidence="3" id="KW-1003">Cell membrane</keyword>
<comment type="subcellular location">
    <subcellularLocation>
        <location evidence="1">Cell inner membrane</location>
        <topology evidence="1">Multi-pass membrane protein</topology>
    </subcellularLocation>
</comment>
<dbReference type="EMBL" id="QBKU01000012">
    <property type="protein sequence ID" value="PTX72207.1"/>
    <property type="molecule type" value="Genomic_DNA"/>
</dbReference>
<dbReference type="PANTHER" id="PTHR43549">
    <property type="entry name" value="MULTIDRUG RESISTANCE PROTEIN YPNP-RELATED"/>
    <property type="match status" value="1"/>
</dbReference>
<feature type="transmembrane region" description="Helical" evidence="7">
    <location>
        <begin position="235"/>
        <end position="256"/>
    </location>
</feature>
<dbReference type="RefSeq" id="WP_231476669.1">
    <property type="nucleotide sequence ID" value="NZ_QBKU01000012.1"/>
</dbReference>